<dbReference type="CDD" id="cd00009">
    <property type="entry name" value="AAA"/>
    <property type="match status" value="1"/>
</dbReference>
<dbReference type="GO" id="GO:0005524">
    <property type="term" value="F:ATP binding"/>
    <property type="evidence" value="ECO:0007669"/>
    <property type="project" value="InterPro"/>
</dbReference>
<dbReference type="Gene3D" id="3.40.50.300">
    <property type="entry name" value="P-loop containing nucleotide triphosphate hydrolases"/>
    <property type="match status" value="1"/>
</dbReference>
<dbReference type="PANTHER" id="PTHR42759:SF1">
    <property type="entry name" value="MAGNESIUM-CHELATASE SUBUNIT CHLD"/>
    <property type="match status" value="1"/>
</dbReference>
<feature type="domain" description="AAA+ ATPase" evidence="2">
    <location>
        <begin position="57"/>
        <end position="269"/>
    </location>
</feature>
<protein>
    <submittedName>
        <fullName evidence="3">AAA family ATPase</fullName>
    </submittedName>
</protein>
<dbReference type="SUPFAM" id="SSF52540">
    <property type="entry name" value="P-loop containing nucleoside triphosphate hydrolases"/>
    <property type="match status" value="1"/>
</dbReference>
<dbReference type="Pfam" id="PF07728">
    <property type="entry name" value="AAA_5"/>
    <property type="match status" value="1"/>
</dbReference>
<evidence type="ECO:0000313" key="4">
    <source>
        <dbReference type="Proteomes" id="UP000317708"/>
    </source>
</evidence>
<sequence>MSDWQIFKGTKESHSIEKWPEPPPWRNFNQQEPQKPAKETFQANEKVINAVNMAIYLRRPLLVTGKPGTGKSSLAKAIASELELREVLHWPINTRSTLQEGLYYYDAIARLQDAQINQGEGVKDARLQDTQINQGEGVKDAQLNQDKPNKFDIGDYIRLGPLGTAMCSKQYPRVLLIDEIDKSDIDLPNDLLNIFEEGYFVIEELQRLKKHQKYHTVTVQTSDGQTHEVVDGRITCEQFPIIIMTSNGEREFPLPFKRRCIQLEIKEPNKEELIKIVKAHLELGDDLTQEIETQIQKFYEKREKGPLATDQLLNVVFMLMNKPLPNAKEKEAIIERLMAYLNSTGEK</sequence>
<dbReference type="InterPro" id="IPR027417">
    <property type="entry name" value="P-loop_NTPase"/>
</dbReference>
<dbReference type="InterPro" id="IPR003593">
    <property type="entry name" value="AAA+_ATPase"/>
</dbReference>
<dbReference type="PANTHER" id="PTHR42759">
    <property type="entry name" value="MOXR FAMILY PROTEIN"/>
    <property type="match status" value="1"/>
</dbReference>
<evidence type="ECO:0000259" key="2">
    <source>
        <dbReference type="SMART" id="SM00382"/>
    </source>
</evidence>
<gene>
    <name evidence="3" type="ORF">EWV92_12465</name>
</gene>
<dbReference type="Proteomes" id="UP000317708">
    <property type="component" value="Unassembled WGS sequence"/>
</dbReference>
<feature type="region of interest" description="Disordered" evidence="1">
    <location>
        <begin position="1"/>
        <end position="35"/>
    </location>
</feature>
<dbReference type="InterPro" id="IPR050764">
    <property type="entry name" value="CbbQ/NirQ/NorQ/GpvN"/>
</dbReference>
<organism evidence="3 4">
    <name type="scientific">Microcystis aeruginosa Ma_MB_S_20031200_S102</name>
    <dbReference type="NCBI Taxonomy" id="2486254"/>
    <lineage>
        <taxon>Bacteria</taxon>
        <taxon>Bacillati</taxon>
        <taxon>Cyanobacteriota</taxon>
        <taxon>Cyanophyceae</taxon>
        <taxon>Oscillatoriophycideae</taxon>
        <taxon>Chroococcales</taxon>
        <taxon>Microcystaceae</taxon>
        <taxon>Microcystis</taxon>
    </lineage>
</organism>
<name>A0A552EP94_MICAE</name>
<dbReference type="GO" id="GO:0016887">
    <property type="term" value="F:ATP hydrolysis activity"/>
    <property type="evidence" value="ECO:0007669"/>
    <property type="project" value="InterPro"/>
</dbReference>
<dbReference type="AlphaFoldDB" id="A0A552EP94"/>
<dbReference type="SMART" id="SM00382">
    <property type="entry name" value="AAA"/>
    <property type="match status" value="1"/>
</dbReference>
<dbReference type="InterPro" id="IPR011704">
    <property type="entry name" value="ATPase_dyneun-rel_AAA"/>
</dbReference>
<proteinExistence type="predicted"/>
<accession>A0A552EP94</accession>
<feature type="compositionally biased region" description="Basic and acidic residues" evidence="1">
    <location>
        <begin position="9"/>
        <end position="20"/>
    </location>
</feature>
<dbReference type="EMBL" id="SFBI01000106">
    <property type="protein sequence ID" value="TRU36249.1"/>
    <property type="molecule type" value="Genomic_DNA"/>
</dbReference>
<evidence type="ECO:0000313" key="3">
    <source>
        <dbReference type="EMBL" id="TRU36249.1"/>
    </source>
</evidence>
<reference evidence="3 4" key="1">
    <citation type="submission" date="2019-01" db="EMBL/GenBank/DDBJ databases">
        <title>Coherence of Microcystis species and biogeography revealed through population genomics.</title>
        <authorList>
            <person name="Perez-Carrascal O.M."/>
            <person name="Terrat Y."/>
            <person name="Giani A."/>
            <person name="Fortin N."/>
            <person name="Tromas N."/>
            <person name="Shapiro B.J."/>
        </authorList>
    </citation>
    <scope>NUCLEOTIDE SEQUENCE [LARGE SCALE GENOMIC DNA]</scope>
    <source>
        <strain evidence="3">Ma_MB_S_20031200_S102</strain>
    </source>
</reference>
<evidence type="ECO:0000256" key="1">
    <source>
        <dbReference type="SAM" id="MobiDB-lite"/>
    </source>
</evidence>
<comment type="caution">
    <text evidence="3">The sequence shown here is derived from an EMBL/GenBank/DDBJ whole genome shotgun (WGS) entry which is preliminary data.</text>
</comment>